<evidence type="ECO:0000259" key="1">
    <source>
        <dbReference type="Pfam" id="PF00144"/>
    </source>
</evidence>
<sequence length="480" mass="51402">MMKRALVPLLLGSLLNSGCSGTDHPSPGQCDALPTAMKERIDPFVTESMRTGHIPGLSLVILQGGQPVCIKSYGLAHVEKNQPMTPKTLVSIGSTTKAMTALALMQQVEAGAVELDAPVTRYLPWFRTADGLQEQILVKHLLSHTSGLPNGMTWDGDHDDEALERLVRSLAEVKLHFPPGQQEAYSNDGLAVAGLIVQTVAGGPFEQHMADSVFEPLGMRRTFMGAVPEQEQDVVQGYTWTRGQLHTMAPPWSRAHVPAGSATHTTAEDVSRYFSALLARGEAPGGRVLSAQGIERMWQPAVMTSNGPSANGLGWVISEESGRKRVSHGGNTITSSSSFNLIPSEGVAVGVLSNLNTPVTEQVGTGVVALLSGKEPTKPVSNDRAPSTFVPDTTVWRNYVGTYDTAIGPLTVFVEAGHLWLTIEAARPPVRGELEAYGDNDFVERDEFGLLEGMSVKFKPSPDGGMLLLLNDQPIGGRMP</sequence>
<dbReference type="InterPro" id="IPR050491">
    <property type="entry name" value="AmpC-like"/>
</dbReference>
<comment type="caution">
    <text evidence="2">The sequence shown here is derived from an EMBL/GenBank/DDBJ whole genome shotgun (WGS) entry which is preliminary data.</text>
</comment>
<evidence type="ECO:0000313" key="2">
    <source>
        <dbReference type="EMBL" id="EPX60461.1"/>
    </source>
</evidence>
<feature type="domain" description="Beta-lactamase-related" evidence="1">
    <location>
        <begin position="43"/>
        <end position="362"/>
    </location>
</feature>
<reference evidence="2" key="1">
    <citation type="submission" date="2013-05" db="EMBL/GenBank/DDBJ databases">
        <title>Genome assembly of Cystobacter fuscus DSM 2262.</title>
        <authorList>
            <person name="Sharma G."/>
            <person name="Khatri I."/>
            <person name="Kaur C."/>
            <person name="Mayilraj S."/>
            <person name="Subramanian S."/>
        </authorList>
    </citation>
    <scope>NUCLEOTIDE SEQUENCE [LARGE SCALE GENOMIC DNA]</scope>
    <source>
        <strain evidence="2">DSM 2262</strain>
    </source>
</reference>
<dbReference type="SUPFAM" id="SSF56601">
    <property type="entry name" value="beta-lactamase/transpeptidase-like"/>
    <property type="match status" value="1"/>
</dbReference>
<dbReference type="AlphaFoldDB" id="S9PBG3"/>
<accession>S9PBG3</accession>
<dbReference type="InterPro" id="IPR012338">
    <property type="entry name" value="Beta-lactam/transpept-like"/>
</dbReference>
<dbReference type="Gene3D" id="3.40.710.10">
    <property type="entry name" value="DD-peptidase/beta-lactamase superfamily"/>
    <property type="match status" value="1"/>
</dbReference>
<evidence type="ECO:0000313" key="3">
    <source>
        <dbReference type="Proteomes" id="UP000011682"/>
    </source>
</evidence>
<name>S9PBG3_CYSF2</name>
<protein>
    <submittedName>
        <fullName evidence="2">Beta-lactamase</fullName>
    </submittedName>
</protein>
<dbReference type="EMBL" id="ANAH02000013">
    <property type="protein sequence ID" value="EPX60461.1"/>
    <property type="molecule type" value="Genomic_DNA"/>
</dbReference>
<dbReference type="PANTHER" id="PTHR46825:SF9">
    <property type="entry name" value="BETA-LACTAMASE-RELATED DOMAIN-CONTAINING PROTEIN"/>
    <property type="match status" value="1"/>
</dbReference>
<keyword evidence="3" id="KW-1185">Reference proteome</keyword>
<dbReference type="OrthoDB" id="5524666at2"/>
<dbReference type="PANTHER" id="PTHR46825">
    <property type="entry name" value="D-ALANYL-D-ALANINE-CARBOXYPEPTIDASE/ENDOPEPTIDASE AMPH"/>
    <property type="match status" value="1"/>
</dbReference>
<proteinExistence type="predicted"/>
<gene>
    <name evidence="2" type="ORF">D187_001948</name>
</gene>
<dbReference type="Proteomes" id="UP000011682">
    <property type="component" value="Unassembled WGS sequence"/>
</dbReference>
<organism evidence="2 3">
    <name type="scientific">Cystobacter fuscus (strain ATCC 25194 / DSM 2262 / NBRC 100088 / M29)</name>
    <dbReference type="NCBI Taxonomy" id="1242864"/>
    <lineage>
        <taxon>Bacteria</taxon>
        <taxon>Pseudomonadati</taxon>
        <taxon>Myxococcota</taxon>
        <taxon>Myxococcia</taxon>
        <taxon>Myxococcales</taxon>
        <taxon>Cystobacterineae</taxon>
        <taxon>Archangiaceae</taxon>
        <taxon>Cystobacter</taxon>
    </lineage>
</organism>
<dbReference type="eggNOG" id="COG1680">
    <property type="taxonomic scope" value="Bacteria"/>
</dbReference>
<dbReference type="Pfam" id="PF00144">
    <property type="entry name" value="Beta-lactamase"/>
    <property type="match status" value="1"/>
</dbReference>
<dbReference type="InterPro" id="IPR001466">
    <property type="entry name" value="Beta-lactam-related"/>
</dbReference>